<dbReference type="EMBL" id="CAKLHF010000001">
    <property type="protein sequence ID" value="CAH0732052.1"/>
    <property type="molecule type" value="Genomic_DNA"/>
</dbReference>
<organism evidence="1 2">
    <name type="scientific">Brenthis ino</name>
    <name type="common">lesser marbled fritillary</name>
    <dbReference type="NCBI Taxonomy" id="405034"/>
    <lineage>
        <taxon>Eukaryota</taxon>
        <taxon>Metazoa</taxon>
        <taxon>Ecdysozoa</taxon>
        <taxon>Arthropoda</taxon>
        <taxon>Hexapoda</taxon>
        <taxon>Insecta</taxon>
        <taxon>Pterygota</taxon>
        <taxon>Neoptera</taxon>
        <taxon>Endopterygota</taxon>
        <taxon>Lepidoptera</taxon>
        <taxon>Glossata</taxon>
        <taxon>Ditrysia</taxon>
        <taxon>Papilionoidea</taxon>
        <taxon>Nymphalidae</taxon>
        <taxon>Heliconiinae</taxon>
        <taxon>Argynnini</taxon>
        <taxon>Brenthis</taxon>
    </lineage>
</organism>
<evidence type="ECO:0000313" key="2">
    <source>
        <dbReference type="Proteomes" id="UP000838878"/>
    </source>
</evidence>
<accession>A0A8S4JBL9</accession>
<proteinExistence type="predicted"/>
<dbReference type="AlphaFoldDB" id="A0A8S4JBL9"/>
<dbReference type="Proteomes" id="UP000838878">
    <property type="component" value="Unassembled WGS sequence"/>
</dbReference>
<reference evidence="1" key="1">
    <citation type="submission" date="2021-12" db="EMBL/GenBank/DDBJ databases">
        <authorList>
            <person name="Martin H S."/>
        </authorList>
    </citation>
    <scope>NUCLEOTIDE SEQUENCE</scope>
</reference>
<sequence length="112" mass="12556">MTHSIRSDQLRQDSQLSTSLVDQHCFRLPIWPLLRNIYIAQQPHHSTLDDGPRARSLSTQRNRVSTLGLVLSGPGLSPDLISESSPLTFSPNLCHPPTCHSRQFTGFLRVVD</sequence>
<protein>
    <submittedName>
        <fullName evidence="1">(lesser marbled fritillary) hypothetical protein</fullName>
    </submittedName>
</protein>
<name>A0A8S4JBL9_9NEOP</name>
<evidence type="ECO:0000313" key="1">
    <source>
        <dbReference type="EMBL" id="CAH0732052.1"/>
    </source>
</evidence>
<gene>
    <name evidence="1" type="ORF">BINO364_LOCUS16802</name>
</gene>
<comment type="caution">
    <text evidence="1">The sequence shown here is derived from an EMBL/GenBank/DDBJ whole genome shotgun (WGS) entry which is preliminary data.</text>
</comment>
<feature type="non-terminal residue" evidence="1">
    <location>
        <position position="112"/>
    </location>
</feature>
<keyword evidence="2" id="KW-1185">Reference proteome</keyword>